<organism evidence="3 4">
    <name type="scientific">Rhodohalobacter sulfatireducens</name>
    <dbReference type="NCBI Taxonomy" id="2911366"/>
    <lineage>
        <taxon>Bacteria</taxon>
        <taxon>Pseudomonadati</taxon>
        <taxon>Balneolota</taxon>
        <taxon>Balneolia</taxon>
        <taxon>Balneolales</taxon>
        <taxon>Balneolaceae</taxon>
        <taxon>Rhodohalobacter</taxon>
    </lineage>
</organism>
<dbReference type="RefSeq" id="WP_237854918.1">
    <property type="nucleotide sequence ID" value="NZ_JAKLWS010000017.1"/>
</dbReference>
<keyword evidence="1" id="KW-0175">Coiled coil</keyword>
<evidence type="ECO:0000256" key="2">
    <source>
        <dbReference type="SAM" id="Phobius"/>
    </source>
</evidence>
<feature type="coiled-coil region" evidence="1">
    <location>
        <begin position="157"/>
        <end position="184"/>
    </location>
</feature>
<feature type="transmembrane region" description="Helical" evidence="2">
    <location>
        <begin position="15"/>
        <end position="35"/>
    </location>
</feature>
<dbReference type="EMBL" id="JAKLWS010000017">
    <property type="protein sequence ID" value="MCG2589558.1"/>
    <property type="molecule type" value="Genomic_DNA"/>
</dbReference>
<protein>
    <recommendedName>
        <fullName evidence="5">5-bromo-4-chloroindolyl phosphate hydrolysis protein</fullName>
    </recommendedName>
</protein>
<keyword evidence="4" id="KW-1185">Reference proteome</keyword>
<evidence type="ECO:0000313" key="3">
    <source>
        <dbReference type="EMBL" id="MCG2589558.1"/>
    </source>
</evidence>
<evidence type="ECO:0008006" key="5">
    <source>
        <dbReference type="Google" id="ProtNLM"/>
    </source>
</evidence>
<feature type="coiled-coil region" evidence="1">
    <location>
        <begin position="238"/>
        <end position="292"/>
    </location>
</feature>
<proteinExistence type="predicted"/>
<keyword evidence="2" id="KW-1133">Transmembrane helix</keyword>
<reference evidence="3" key="1">
    <citation type="submission" date="2022-01" db="EMBL/GenBank/DDBJ databases">
        <authorList>
            <person name="Wang Y."/>
        </authorList>
    </citation>
    <scope>NUCLEOTIDE SEQUENCE</scope>
    <source>
        <strain evidence="3">WB101</strain>
    </source>
</reference>
<evidence type="ECO:0000313" key="4">
    <source>
        <dbReference type="Proteomes" id="UP001165366"/>
    </source>
</evidence>
<dbReference type="Proteomes" id="UP001165366">
    <property type="component" value="Unassembled WGS sequence"/>
</dbReference>
<keyword evidence="2" id="KW-0812">Transmembrane</keyword>
<comment type="caution">
    <text evidence="3">The sequence shown here is derived from an EMBL/GenBank/DDBJ whole genome shotgun (WGS) entry which is preliminary data.</text>
</comment>
<feature type="transmembrane region" description="Helical" evidence="2">
    <location>
        <begin position="41"/>
        <end position="60"/>
    </location>
</feature>
<keyword evidence="2" id="KW-0472">Membrane</keyword>
<accession>A0ABS9KFC6</accession>
<name>A0ABS9KFC6_9BACT</name>
<gene>
    <name evidence="3" type="ORF">L6773_13345</name>
</gene>
<sequence length="294" mass="34292">MAKDNESSINFTKEAFLHPVNLVCLLVGTITALVLNDVGLISNAILAFTFGVELMYLGIVPKLPAFQKSMELKKRREQSDESNDKVIFYQLDARSQKRFLVLKHITKEVKQNFDTLPYTSKGMLEHIENKVDDLLSTYLTLLDMNRRFQIYMNSEVEEEIRREVEEQENDLETIDSEKLKKTRQRRLSILNKRLNKFDVAKEKYLICETHLETIEDAVRYIYEQSMTMPNAEDVGTQLDHLLSEMEETTNIIEEMDSNLLPGFEDMDRELELAQLKKEAQELRKETGEKVKKSI</sequence>
<reference evidence="3" key="2">
    <citation type="submission" date="2024-05" db="EMBL/GenBank/DDBJ databases">
        <title>Rhodohalobacter halophilus gen. nov., sp. nov., a moderately halophilic member of the family Balneolaceae.</title>
        <authorList>
            <person name="Xia J."/>
        </authorList>
    </citation>
    <scope>NUCLEOTIDE SEQUENCE</scope>
    <source>
        <strain evidence="3">WB101</strain>
    </source>
</reference>
<evidence type="ECO:0000256" key="1">
    <source>
        <dbReference type="SAM" id="Coils"/>
    </source>
</evidence>